<sequence>MFIFSFCKRSINNGSKMNSEKYFHDEFKTDNCHNSAIPIGISTAYCPTISSCQLVQPLCNGAGYISAIDPRLLNSTQPATYLTGCPTILSGADIMRGPHSSTPDFIPTVSLQTCGNFDVINGQCVFTAENGQMVHNNVPQITTLDLTSGIPQQMHTHSVYSGDAASGRSSLEQTHAYSPHSKNEATEAPLSPTHSGSGSLQLRQPSIVPIESATMGIQTGIHGITYVINDHATNV</sequence>
<dbReference type="Proteomes" id="UP000822476">
    <property type="component" value="Unassembled WGS sequence"/>
</dbReference>
<evidence type="ECO:0000313" key="2">
    <source>
        <dbReference type="EMBL" id="KAF7262083.1"/>
    </source>
</evidence>
<name>A0A8S9Z998_9TREM</name>
<evidence type="ECO:0000313" key="3">
    <source>
        <dbReference type="Proteomes" id="UP000822476"/>
    </source>
</evidence>
<feature type="compositionally biased region" description="Polar residues" evidence="1">
    <location>
        <begin position="192"/>
        <end position="201"/>
    </location>
</feature>
<gene>
    <name evidence="2" type="ORF">EG68_00581</name>
</gene>
<organism evidence="2 3">
    <name type="scientific">Paragonimus skrjabini miyazakii</name>
    <dbReference type="NCBI Taxonomy" id="59628"/>
    <lineage>
        <taxon>Eukaryota</taxon>
        <taxon>Metazoa</taxon>
        <taxon>Spiralia</taxon>
        <taxon>Lophotrochozoa</taxon>
        <taxon>Platyhelminthes</taxon>
        <taxon>Trematoda</taxon>
        <taxon>Digenea</taxon>
        <taxon>Plagiorchiida</taxon>
        <taxon>Troglotremata</taxon>
        <taxon>Troglotrematidae</taxon>
        <taxon>Paragonimus</taxon>
    </lineage>
</organism>
<evidence type="ECO:0000256" key="1">
    <source>
        <dbReference type="SAM" id="MobiDB-lite"/>
    </source>
</evidence>
<dbReference type="OrthoDB" id="6237631at2759"/>
<feature type="region of interest" description="Disordered" evidence="1">
    <location>
        <begin position="156"/>
        <end position="201"/>
    </location>
</feature>
<keyword evidence="3" id="KW-1185">Reference proteome</keyword>
<comment type="caution">
    <text evidence="2">The sequence shown here is derived from an EMBL/GenBank/DDBJ whole genome shotgun (WGS) entry which is preliminary data.</text>
</comment>
<reference evidence="2" key="1">
    <citation type="submission" date="2019-07" db="EMBL/GenBank/DDBJ databases">
        <title>Annotation for the trematode Paragonimus miyazaki's.</title>
        <authorList>
            <person name="Choi Y.-J."/>
        </authorList>
    </citation>
    <scope>NUCLEOTIDE SEQUENCE</scope>
    <source>
        <strain evidence="2">Japan</strain>
    </source>
</reference>
<dbReference type="EMBL" id="JTDE01000177">
    <property type="protein sequence ID" value="KAF7262083.1"/>
    <property type="molecule type" value="Genomic_DNA"/>
</dbReference>
<proteinExistence type="predicted"/>
<dbReference type="AlphaFoldDB" id="A0A8S9Z998"/>
<protein>
    <submittedName>
        <fullName evidence="2">Uncharacterized protein</fullName>
    </submittedName>
</protein>
<feature type="compositionally biased region" description="Polar residues" evidence="1">
    <location>
        <begin position="167"/>
        <end position="176"/>
    </location>
</feature>
<accession>A0A8S9Z998</accession>